<accession>A0A7I9W8F3</accession>
<gene>
    <name evidence="1" type="ORF">MAGR_49070</name>
</gene>
<reference evidence="1 2" key="1">
    <citation type="journal article" date="2019" name="Emerg. Microbes Infect.">
        <title>Comprehensive subspecies identification of 175 nontuberculous mycobacteria species based on 7547 genomic profiles.</title>
        <authorList>
            <person name="Matsumoto Y."/>
            <person name="Kinjo T."/>
            <person name="Motooka D."/>
            <person name="Nabeya D."/>
            <person name="Jung N."/>
            <person name="Uechi K."/>
            <person name="Horii T."/>
            <person name="Iida T."/>
            <person name="Fujita J."/>
            <person name="Nakamura S."/>
        </authorList>
    </citation>
    <scope>NUCLEOTIDE SEQUENCE [LARGE SCALE GENOMIC DNA]</scope>
    <source>
        <strain evidence="1 2">JCM 6377</strain>
    </source>
</reference>
<dbReference type="EMBL" id="BLKS01000001">
    <property type="protein sequence ID" value="GFG53466.1"/>
    <property type="molecule type" value="Genomic_DNA"/>
</dbReference>
<name>A0A7I9W8F3_MYCAG</name>
<dbReference type="RefSeq" id="WP_163701063.1">
    <property type="nucleotide sequence ID" value="NZ_BLKS01000001.1"/>
</dbReference>
<dbReference type="AlphaFoldDB" id="A0A7I9W8F3"/>
<protein>
    <submittedName>
        <fullName evidence="1">Uncharacterized protein</fullName>
    </submittedName>
</protein>
<evidence type="ECO:0000313" key="1">
    <source>
        <dbReference type="EMBL" id="GFG53466.1"/>
    </source>
</evidence>
<evidence type="ECO:0000313" key="2">
    <source>
        <dbReference type="Proteomes" id="UP000465302"/>
    </source>
</evidence>
<comment type="caution">
    <text evidence="1">The sequence shown here is derived from an EMBL/GenBank/DDBJ whole genome shotgun (WGS) entry which is preliminary data.</text>
</comment>
<sequence length="54" mass="5970">MPLTGDELDLSPVKLSAAQATQLRLHASRTDRPMPISRYEQDLYAAEGFEPPKG</sequence>
<organism evidence="1 2">
    <name type="scientific">Mycolicibacterium agri</name>
    <name type="common">Mycobacterium agri</name>
    <dbReference type="NCBI Taxonomy" id="36811"/>
    <lineage>
        <taxon>Bacteria</taxon>
        <taxon>Bacillati</taxon>
        <taxon>Actinomycetota</taxon>
        <taxon>Actinomycetes</taxon>
        <taxon>Mycobacteriales</taxon>
        <taxon>Mycobacteriaceae</taxon>
        <taxon>Mycolicibacterium</taxon>
    </lineage>
</organism>
<dbReference type="Proteomes" id="UP000465302">
    <property type="component" value="Unassembled WGS sequence"/>
</dbReference>
<proteinExistence type="predicted"/>